<keyword evidence="2" id="KW-0804">Transcription</keyword>
<feature type="domain" description="Putative zinc-finger" evidence="4">
    <location>
        <begin position="17"/>
        <end position="46"/>
    </location>
</feature>
<evidence type="ECO:0000259" key="4">
    <source>
        <dbReference type="Pfam" id="PF13490"/>
    </source>
</evidence>
<name>A0ABS4U8L0_9CORY</name>
<organism evidence="5 6">
    <name type="scientific">Corynebacterium freneyi</name>
    <dbReference type="NCBI Taxonomy" id="134034"/>
    <lineage>
        <taxon>Bacteria</taxon>
        <taxon>Bacillati</taxon>
        <taxon>Actinomycetota</taxon>
        <taxon>Actinomycetes</taxon>
        <taxon>Mycobacteriales</taxon>
        <taxon>Corynebacteriaceae</taxon>
        <taxon>Corynebacterium</taxon>
    </lineage>
</organism>
<evidence type="ECO:0000313" key="6">
    <source>
        <dbReference type="Proteomes" id="UP001519305"/>
    </source>
</evidence>
<sequence>MAAPHQEFASTDHLGTEAVAAFVDGELGAVARRRAQAHLLACAECRREVARQRQAARRLRNSGEVRIPADLRERLASLSREQMPENAPGARHLSHRRPDSLAAFFESTWRTLRGPRNGQ</sequence>
<comment type="caution">
    <text evidence="5">The sequence shown here is derived from an EMBL/GenBank/DDBJ whole genome shotgun (WGS) entry which is preliminary data.</text>
</comment>
<dbReference type="InterPro" id="IPR041916">
    <property type="entry name" value="Anti_sigma_zinc_sf"/>
</dbReference>
<keyword evidence="1" id="KW-0805">Transcription regulation</keyword>
<dbReference type="InterPro" id="IPR027383">
    <property type="entry name" value="Znf_put"/>
</dbReference>
<proteinExistence type="predicted"/>
<dbReference type="EMBL" id="JAGINY010000001">
    <property type="protein sequence ID" value="MBP2332995.1"/>
    <property type="molecule type" value="Genomic_DNA"/>
</dbReference>
<reference evidence="5 6" key="1">
    <citation type="submission" date="2021-03" db="EMBL/GenBank/DDBJ databases">
        <title>Sequencing the genomes of 1000 actinobacteria strains.</title>
        <authorList>
            <person name="Klenk H.-P."/>
        </authorList>
    </citation>
    <scope>NUCLEOTIDE SEQUENCE [LARGE SCALE GENOMIC DNA]</scope>
    <source>
        <strain evidence="5 6">DSM 44506</strain>
    </source>
</reference>
<evidence type="ECO:0000313" key="5">
    <source>
        <dbReference type="EMBL" id="MBP2332995.1"/>
    </source>
</evidence>
<dbReference type="RefSeq" id="WP_168161408.1">
    <property type="nucleotide sequence ID" value="NZ_CP047357.1"/>
</dbReference>
<keyword evidence="6" id="KW-1185">Reference proteome</keyword>
<dbReference type="Proteomes" id="UP001519305">
    <property type="component" value="Unassembled WGS sequence"/>
</dbReference>
<evidence type="ECO:0000256" key="2">
    <source>
        <dbReference type="ARBA" id="ARBA00023163"/>
    </source>
</evidence>
<protein>
    <submittedName>
        <fullName evidence="5">Anti-sigma factor RsiW</fullName>
    </submittedName>
</protein>
<dbReference type="Pfam" id="PF13490">
    <property type="entry name" value="zf-HC2"/>
    <property type="match status" value="1"/>
</dbReference>
<evidence type="ECO:0000256" key="1">
    <source>
        <dbReference type="ARBA" id="ARBA00023015"/>
    </source>
</evidence>
<dbReference type="Gene3D" id="1.10.10.1320">
    <property type="entry name" value="Anti-sigma factor, zinc-finger domain"/>
    <property type="match status" value="1"/>
</dbReference>
<gene>
    <name evidence="5" type="ORF">JOF33_001694</name>
</gene>
<feature type="region of interest" description="Disordered" evidence="3">
    <location>
        <begin position="79"/>
        <end position="98"/>
    </location>
</feature>
<accession>A0ABS4U8L0</accession>
<evidence type="ECO:0000256" key="3">
    <source>
        <dbReference type="SAM" id="MobiDB-lite"/>
    </source>
</evidence>